<dbReference type="RefSeq" id="XP_064703753.1">
    <property type="nucleotide sequence ID" value="XM_064849529.1"/>
</dbReference>
<evidence type="ECO:0000256" key="1">
    <source>
        <dbReference type="SAM" id="SignalP"/>
    </source>
</evidence>
<dbReference type="Proteomes" id="UP001358417">
    <property type="component" value="Unassembled WGS sequence"/>
</dbReference>
<organism evidence="2 3">
    <name type="scientific">Exophiala bonariae</name>
    <dbReference type="NCBI Taxonomy" id="1690606"/>
    <lineage>
        <taxon>Eukaryota</taxon>
        <taxon>Fungi</taxon>
        <taxon>Dikarya</taxon>
        <taxon>Ascomycota</taxon>
        <taxon>Pezizomycotina</taxon>
        <taxon>Eurotiomycetes</taxon>
        <taxon>Chaetothyriomycetidae</taxon>
        <taxon>Chaetothyriales</taxon>
        <taxon>Herpotrichiellaceae</taxon>
        <taxon>Exophiala</taxon>
    </lineage>
</organism>
<evidence type="ECO:0000313" key="3">
    <source>
        <dbReference type="Proteomes" id="UP001358417"/>
    </source>
</evidence>
<feature type="signal peptide" evidence="1">
    <location>
        <begin position="1"/>
        <end position="18"/>
    </location>
</feature>
<reference evidence="2 3" key="1">
    <citation type="submission" date="2023-08" db="EMBL/GenBank/DDBJ databases">
        <title>Black Yeasts Isolated from many extreme environments.</title>
        <authorList>
            <person name="Coleine C."/>
            <person name="Stajich J.E."/>
            <person name="Selbmann L."/>
        </authorList>
    </citation>
    <scope>NUCLEOTIDE SEQUENCE [LARGE SCALE GENOMIC DNA]</scope>
    <source>
        <strain evidence="2 3">CCFEE 5792</strain>
    </source>
</reference>
<dbReference type="EMBL" id="JAVRRD010000022">
    <property type="protein sequence ID" value="KAK5048295.1"/>
    <property type="molecule type" value="Genomic_DNA"/>
</dbReference>
<gene>
    <name evidence="2" type="ORF">LTR84_005965</name>
</gene>
<accession>A0AAV9N2G6</accession>
<evidence type="ECO:0008006" key="4">
    <source>
        <dbReference type="Google" id="ProtNLM"/>
    </source>
</evidence>
<evidence type="ECO:0000313" key="2">
    <source>
        <dbReference type="EMBL" id="KAK5048295.1"/>
    </source>
</evidence>
<keyword evidence="3" id="KW-1185">Reference proteome</keyword>
<feature type="chain" id="PRO_5043743116" description="Heme haloperoxidase family profile domain-containing protein" evidence="1">
    <location>
        <begin position="19"/>
        <end position="430"/>
    </location>
</feature>
<comment type="caution">
    <text evidence="2">The sequence shown here is derived from an EMBL/GenBank/DDBJ whole genome shotgun (WGS) entry which is preliminary data.</text>
</comment>
<protein>
    <recommendedName>
        <fullName evidence="4">Heme haloperoxidase family profile domain-containing protein</fullName>
    </recommendedName>
</protein>
<sequence length="430" mass="48015">MRSLAYFGLFLFFNTAICQDSNNVAILQGRPLTDGEEAFRREMCQQLSDTGGIGQQGTRIFSEFLINSILEDYLDANPPIDDWTGRLYRDELIFQAADNFRCLEENDNCAVARTCEEYFLSNGPWISMSIHNAWRIMRAQIKGYDRAIEKFDANNQELAKLLFSSSGLGRNRLEFDFGVFLDGVLLGASLVFPAFGSASVGATFTNLFKSQLEGLALDAVLGIADFFGPNPTEDGSPFVNNLRIMFRPLQTALRATMRGYMDTGITNLQLQNTNRDIVDFLQSGELLNDLGMTDEQMVDFVADEIIRQVSAPIVAKIWFDQGVKTTRHNAEFCANPLCFLGNNCGAFKDSGFPFVADQFPVRPICSGWRFDLPADLPVVLGRLNLPVKAITMNAELCNRIGKSGIFPPEKEDFMDFGFPRCTWALESLAP</sequence>
<name>A0AAV9N2G6_9EURO</name>
<proteinExistence type="predicted"/>
<dbReference type="AlphaFoldDB" id="A0AAV9N2G6"/>
<keyword evidence="1" id="KW-0732">Signal</keyword>
<dbReference type="GeneID" id="89974139"/>